<accession>A0A8W8NNL7</accession>
<feature type="domain" description="EGF-like" evidence="3">
    <location>
        <begin position="171"/>
        <end position="202"/>
    </location>
</feature>
<feature type="domain" description="EGF-like" evidence="3">
    <location>
        <begin position="77"/>
        <end position="105"/>
    </location>
</feature>
<reference evidence="4" key="1">
    <citation type="submission" date="2022-08" db="UniProtKB">
        <authorList>
            <consortium name="EnsemblMetazoa"/>
        </authorList>
    </citation>
    <scope>IDENTIFICATION</scope>
    <source>
        <strain evidence="4">05x7-T-G4-1.051#20</strain>
    </source>
</reference>
<evidence type="ECO:0000313" key="4">
    <source>
        <dbReference type="EnsemblMetazoa" id="G8302.1:cds"/>
    </source>
</evidence>
<dbReference type="InterPro" id="IPR000742">
    <property type="entry name" value="EGF"/>
</dbReference>
<protein>
    <recommendedName>
        <fullName evidence="3">EGF-like domain-containing protein</fullName>
    </recommendedName>
</protein>
<organism evidence="4 5">
    <name type="scientific">Magallana gigas</name>
    <name type="common">Pacific oyster</name>
    <name type="synonym">Crassostrea gigas</name>
    <dbReference type="NCBI Taxonomy" id="29159"/>
    <lineage>
        <taxon>Eukaryota</taxon>
        <taxon>Metazoa</taxon>
        <taxon>Spiralia</taxon>
        <taxon>Lophotrochozoa</taxon>
        <taxon>Mollusca</taxon>
        <taxon>Bivalvia</taxon>
        <taxon>Autobranchia</taxon>
        <taxon>Pteriomorphia</taxon>
        <taxon>Ostreida</taxon>
        <taxon>Ostreoidea</taxon>
        <taxon>Ostreidae</taxon>
        <taxon>Magallana</taxon>
    </lineage>
</organism>
<keyword evidence="5" id="KW-1185">Reference proteome</keyword>
<dbReference type="Gene3D" id="2.170.300.10">
    <property type="entry name" value="Tie2 ligand-binding domain superfamily"/>
    <property type="match status" value="1"/>
</dbReference>
<evidence type="ECO:0000259" key="3">
    <source>
        <dbReference type="SMART" id="SM00181"/>
    </source>
</evidence>
<feature type="domain" description="EGF-like" evidence="3">
    <location>
        <begin position="216"/>
        <end position="245"/>
    </location>
</feature>
<feature type="transmembrane region" description="Helical" evidence="2">
    <location>
        <begin position="333"/>
        <end position="356"/>
    </location>
</feature>
<dbReference type="AlphaFoldDB" id="A0A8W8NNL7"/>
<dbReference type="Pfam" id="PF00053">
    <property type="entry name" value="EGF_laminin"/>
    <property type="match status" value="1"/>
</dbReference>
<name>A0A8W8NNL7_MAGGI</name>
<keyword evidence="2" id="KW-1133">Transmembrane helix</keyword>
<evidence type="ECO:0000313" key="5">
    <source>
        <dbReference type="Proteomes" id="UP000005408"/>
    </source>
</evidence>
<feature type="domain" description="EGF-like" evidence="3">
    <location>
        <begin position="1"/>
        <end position="32"/>
    </location>
</feature>
<dbReference type="PANTHER" id="PTHR24043">
    <property type="entry name" value="SCAVENGER RECEPTOR CLASS F"/>
    <property type="match status" value="1"/>
</dbReference>
<dbReference type="GO" id="GO:0005044">
    <property type="term" value="F:scavenger receptor activity"/>
    <property type="evidence" value="ECO:0007669"/>
    <property type="project" value="InterPro"/>
</dbReference>
<feature type="domain" description="EGF-like" evidence="3">
    <location>
        <begin position="46"/>
        <end position="75"/>
    </location>
</feature>
<evidence type="ECO:0000256" key="2">
    <source>
        <dbReference type="SAM" id="Phobius"/>
    </source>
</evidence>
<evidence type="ECO:0000256" key="1">
    <source>
        <dbReference type="ARBA" id="ARBA00022536"/>
    </source>
</evidence>
<feature type="domain" description="EGF-like" evidence="3">
    <location>
        <begin position="247"/>
        <end position="275"/>
    </location>
</feature>
<feature type="domain" description="EGF-like" evidence="3">
    <location>
        <begin position="106"/>
        <end position="137"/>
    </location>
</feature>
<dbReference type="PANTHER" id="PTHR24043:SF8">
    <property type="entry name" value="EGF-LIKE DOMAIN-CONTAINING PROTEIN"/>
    <property type="match status" value="1"/>
</dbReference>
<dbReference type="EnsemblMetazoa" id="G8302.1">
    <property type="protein sequence ID" value="G8302.1:cds"/>
    <property type="gene ID" value="G8302"/>
</dbReference>
<dbReference type="InterPro" id="IPR002049">
    <property type="entry name" value="LE_dom"/>
</dbReference>
<keyword evidence="1" id="KW-0245">EGF-like domain</keyword>
<dbReference type="SMART" id="SM00181">
    <property type="entry name" value="EGF"/>
    <property type="match status" value="8"/>
</dbReference>
<keyword evidence="2" id="KW-0472">Membrane</keyword>
<keyword evidence="2" id="KW-0812">Transmembrane</keyword>
<sequence>MCSPGCVSQSCDRQSGACSDGCRPYWAGEYCDTCDSSHYGPTCSETCSFNCNNGCRPDNGDCLDCVEGMFGSKCNKTCSTGCVYGCDQFTGQCTCKQGSQNDSCVDCPDICNNQICDKLNGYCLFGCQTGYWDLNCSSSCSENCLSRNCSFSNGTCDTCIRGRYGDKCDKMCSPGCVSQSCDRHSGACSDGCRPYWAGEYCDTCNSYRYWPTCLDTCSINCTNGCRPENGDCYACVEGMFGIKCNKTCGPGCLTGCDQITGHCTCKQGWQNDTCVECSPDYYGVFCNKQCSPNCNRGTCFGNNGTCDRGCKCNIMEELIAQVQHLQNINSHHILHAVSVLFCLSLMINIFVSIRYFKNNIYKCKKEQPRQHEKKSRASTNNENPDQFIYDCAEMEIDYQNLSELRRSQHHYEQLG</sequence>
<feature type="domain" description="EGF-like" evidence="3">
    <location>
        <begin position="139"/>
        <end position="169"/>
    </location>
</feature>
<dbReference type="Proteomes" id="UP000005408">
    <property type="component" value="Unassembled WGS sequence"/>
</dbReference>
<dbReference type="InterPro" id="IPR042635">
    <property type="entry name" value="MEGF10/SREC1/2-like"/>
</dbReference>
<proteinExistence type="predicted"/>